<dbReference type="HOGENOM" id="CLU_084603_1_0_6"/>
<sequence>MSQTSRLFILRHGQAANVAPSDAERPLTVHGEAQALQLAKQWQGFHFDYVFVSPYTRAQQTWQALSSQLTTDHIETVTWCTPDISTKKAIDTLVTLPNPCKALIVCHQTFAGRLVTQLTEGNEHGMHLNTANAVELEAEVFAKQCAHYKAIHAPSV</sequence>
<dbReference type="SMART" id="SM00855">
    <property type="entry name" value="PGAM"/>
    <property type="match status" value="1"/>
</dbReference>
<dbReference type="Proteomes" id="UP000004263">
    <property type="component" value="Unassembled WGS sequence"/>
</dbReference>
<dbReference type="CDD" id="cd07067">
    <property type="entry name" value="HP_PGM_like"/>
    <property type="match status" value="1"/>
</dbReference>
<dbReference type="SUPFAM" id="SSF53254">
    <property type="entry name" value="Phosphoglycerate mutase-like"/>
    <property type="match status" value="1"/>
</dbReference>
<proteinExistence type="predicted"/>
<dbReference type="STRING" id="207949.RED65_05429"/>
<dbReference type="GO" id="GO:0101006">
    <property type="term" value="F:protein histidine phosphatase activity"/>
    <property type="evidence" value="ECO:0007669"/>
    <property type="project" value="InterPro"/>
</dbReference>
<evidence type="ECO:0000313" key="3">
    <source>
        <dbReference type="Proteomes" id="UP000004263"/>
    </source>
</evidence>
<gene>
    <name evidence="2" type="ORF">RED65_05429</name>
</gene>
<dbReference type="InterPro" id="IPR004449">
    <property type="entry name" value="SixA"/>
</dbReference>
<dbReference type="RefSeq" id="WP_007016403.1">
    <property type="nucleotide sequence ID" value="NZ_AAQH01000013.1"/>
</dbReference>
<accession>Q1N0N1</accession>
<evidence type="ECO:0000256" key="1">
    <source>
        <dbReference type="ARBA" id="ARBA00022801"/>
    </source>
</evidence>
<dbReference type="OrthoDB" id="280692at2"/>
<dbReference type="Pfam" id="PF00300">
    <property type="entry name" value="His_Phos_1"/>
    <property type="match status" value="1"/>
</dbReference>
<dbReference type="InterPro" id="IPR029033">
    <property type="entry name" value="His_PPase_superfam"/>
</dbReference>
<dbReference type="NCBIfam" id="TIGR00249">
    <property type="entry name" value="sixA"/>
    <property type="match status" value="1"/>
</dbReference>
<dbReference type="GO" id="GO:0005737">
    <property type="term" value="C:cytoplasm"/>
    <property type="evidence" value="ECO:0007669"/>
    <property type="project" value="InterPro"/>
</dbReference>
<comment type="caution">
    <text evidence="2">The sequence shown here is derived from an EMBL/GenBank/DDBJ whole genome shotgun (WGS) entry which is preliminary data.</text>
</comment>
<evidence type="ECO:0000313" key="2">
    <source>
        <dbReference type="EMBL" id="EAT11802.1"/>
    </source>
</evidence>
<dbReference type="EMBL" id="AAQH01000013">
    <property type="protein sequence ID" value="EAT11802.1"/>
    <property type="molecule type" value="Genomic_DNA"/>
</dbReference>
<dbReference type="InterPro" id="IPR013078">
    <property type="entry name" value="His_Pase_superF_clade-1"/>
</dbReference>
<organism evidence="2 3">
    <name type="scientific">Bermanella marisrubri</name>
    <dbReference type="NCBI Taxonomy" id="207949"/>
    <lineage>
        <taxon>Bacteria</taxon>
        <taxon>Pseudomonadati</taxon>
        <taxon>Pseudomonadota</taxon>
        <taxon>Gammaproteobacteria</taxon>
        <taxon>Oceanospirillales</taxon>
        <taxon>Oceanospirillaceae</taxon>
        <taxon>Bermanella</taxon>
    </lineage>
</organism>
<protein>
    <submittedName>
        <fullName evidence="2">Hypothetical phosphohistidine phosphatase</fullName>
    </submittedName>
</protein>
<keyword evidence="1" id="KW-0378">Hydrolase</keyword>
<dbReference type="InterPro" id="IPR051021">
    <property type="entry name" value="Mito_Ser/Thr_phosphatase"/>
</dbReference>
<keyword evidence="3" id="KW-1185">Reference proteome</keyword>
<dbReference type="AlphaFoldDB" id="Q1N0N1"/>
<dbReference type="Gene3D" id="3.40.50.1240">
    <property type="entry name" value="Phosphoglycerate mutase-like"/>
    <property type="match status" value="1"/>
</dbReference>
<dbReference type="PANTHER" id="PTHR20935">
    <property type="entry name" value="PHOSPHOGLYCERATE MUTASE-RELATED"/>
    <property type="match status" value="1"/>
</dbReference>
<name>Q1N0N1_9GAMM</name>
<reference evidence="2 3" key="1">
    <citation type="submission" date="2006-03" db="EMBL/GenBank/DDBJ databases">
        <authorList>
            <person name="Pinhassi J."/>
            <person name="Pedros-Alio C."/>
            <person name="Ferriera S."/>
            <person name="Johnson J."/>
            <person name="Kravitz S."/>
            <person name="Halpern A."/>
            <person name="Remington K."/>
            <person name="Beeson K."/>
            <person name="Tran B."/>
            <person name="Rogers Y.-H."/>
            <person name="Friedman R."/>
            <person name="Venter J.C."/>
        </authorList>
    </citation>
    <scope>NUCLEOTIDE SEQUENCE [LARGE SCALE GENOMIC DNA]</scope>
    <source>
        <strain evidence="2 3">RED65</strain>
    </source>
</reference>